<keyword evidence="2" id="KW-0472">Membrane</keyword>
<keyword evidence="2" id="KW-1133">Transmembrane helix</keyword>
<keyword evidence="4" id="KW-0430">Lectin</keyword>
<reference evidence="4 5" key="1">
    <citation type="submission" date="2018-04" db="EMBL/GenBank/DDBJ databases">
        <authorList>
            <person name="Zhang X."/>
            <person name="Yuan J."/>
            <person name="Li F."/>
            <person name="Xiang J."/>
        </authorList>
    </citation>
    <scope>NUCLEOTIDE SEQUENCE [LARGE SCALE GENOMIC DNA]</scope>
    <source>
        <tissue evidence="4">Muscle</tissue>
    </source>
</reference>
<dbReference type="SMART" id="SM00034">
    <property type="entry name" value="CLECT"/>
    <property type="match status" value="1"/>
</dbReference>
<dbReference type="InterPro" id="IPR016186">
    <property type="entry name" value="C-type_lectin-like/link_sf"/>
</dbReference>
<gene>
    <name evidence="4" type="ORF">C7M84_010268</name>
</gene>
<feature type="coiled-coil region" evidence="1">
    <location>
        <begin position="149"/>
        <end position="207"/>
    </location>
</feature>
<dbReference type="Proteomes" id="UP000283509">
    <property type="component" value="Unassembled WGS sequence"/>
</dbReference>
<name>A0A3R7M438_PENVA</name>
<protein>
    <submittedName>
        <fullName evidence="4">C-type lectin 3</fullName>
    </submittedName>
</protein>
<dbReference type="InterPro" id="IPR039689">
    <property type="entry name" value="CD72"/>
</dbReference>
<organism evidence="4 5">
    <name type="scientific">Penaeus vannamei</name>
    <name type="common">Whiteleg shrimp</name>
    <name type="synonym">Litopenaeus vannamei</name>
    <dbReference type="NCBI Taxonomy" id="6689"/>
    <lineage>
        <taxon>Eukaryota</taxon>
        <taxon>Metazoa</taxon>
        <taxon>Ecdysozoa</taxon>
        <taxon>Arthropoda</taxon>
        <taxon>Crustacea</taxon>
        <taxon>Multicrustacea</taxon>
        <taxon>Malacostraca</taxon>
        <taxon>Eumalacostraca</taxon>
        <taxon>Eucarida</taxon>
        <taxon>Decapoda</taxon>
        <taxon>Dendrobranchiata</taxon>
        <taxon>Penaeoidea</taxon>
        <taxon>Penaeidae</taxon>
        <taxon>Penaeus</taxon>
    </lineage>
</organism>
<reference evidence="4 5" key="2">
    <citation type="submission" date="2019-01" db="EMBL/GenBank/DDBJ databases">
        <title>The decoding of complex shrimp genome reveals the adaptation for benthos swimmer, frequently molting mechanism and breeding impact on genome.</title>
        <authorList>
            <person name="Sun Y."/>
            <person name="Gao Y."/>
            <person name="Yu Y."/>
        </authorList>
    </citation>
    <scope>NUCLEOTIDE SEQUENCE [LARGE SCALE GENOMIC DNA]</scope>
    <source>
        <tissue evidence="4">Muscle</tissue>
    </source>
</reference>
<evidence type="ECO:0000256" key="2">
    <source>
        <dbReference type="SAM" id="Phobius"/>
    </source>
</evidence>
<feature type="transmembrane region" description="Helical" evidence="2">
    <location>
        <begin position="24"/>
        <end position="45"/>
    </location>
</feature>
<dbReference type="OrthoDB" id="6334122at2759"/>
<evidence type="ECO:0000313" key="4">
    <source>
        <dbReference type="EMBL" id="ROT71392.1"/>
    </source>
</evidence>
<keyword evidence="1" id="KW-0175">Coiled coil</keyword>
<dbReference type="InterPro" id="IPR016187">
    <property type="entry name" value="CTDL_fold"/>
</dbReference>
<dbReference type="Gene3D" id="3.10.100.10">
    <property type="entry name" value="Mannose-Binding Protein A, subunit A"/>
    <property type="match status" value="1"/>
</dbReference>
<evidence type="ECO:0000313" key="5">
    <source>
        <dbReference type="Proteomes" id="UP000283509"/>
    </source>
</evidence>
<dbReference type="AlphaFoldDB" id="A0A3R7M438"/>
<keyword evidence="2" id="KW-0812">Transmembrane</keyword>
<evidence type="ECO:0000256" key="1">
    <source>
        <dbReference type="SAM" id="Coils"/>
    </source>
</evidence>
<dbReference type="GO" id="GO:0005886">
    <property type="term" value="C:plasma membrane"/>
    <property type="evidence" value="ECO:0007669"/>
    <property type="project" value="InterPro"/>
</dbReference>
<feature type="domain" description="C-type lectin" evidence="3">
    <location>
        <begin position="255"/>
        <end position="369"/>
    </location>
</feature>
<dbReference type="PANTHER" id="PTHR15028">
    <property type="entry name" value="CD72-RELATED"/>
    <property type="match status" value="1"/>
</dbReference>
<dbReference type="PANTHER" id="PTHR15028:SF6">
    <property type="entry name" value="B-CELL DIFFERENTIATION ANTIGEN CD72"/>
    <property type="match status" value="1"/>
</dbReference>
<accession>A0A3R7M438</accession>
<dbReference type="GO" id="GO:0004888">
    <property type="term" value="F:transmembrane signaling receptor activity"/>
    <property type="evidence" value="ECO:0007669"/>
    <property type="project" value="InterPro"/>
</dbReference>
<sequence>MQRQHGNASAGKVTLMFADLTSDVTRYCIAITMWPCVLILAWAALSEATTGPRSAFVQRLEPIDFVGTDYYLTGGNGAGSGSPSMLEDLRRGHEGLMVKLNDVTRALKEDELKLNNVFYKLGRHDNDLEGVSDNVQKLSSSSKKIEAKLNKHAFNVDFLRRRIERLQREKKAENSMEAQLAAAREIIDRLEDRLTDALIRLGNVENTTRTLEKRSVVSHFPDLLGPPIAAAARPPTLTVYPATHTGECSGDWERIGLGCYWFGEEELTFPEAVASCVRRGGHLLTLNPPGTQHELLMARLADGTTYWTSATDAFNKDDWAFLMTAQPVLPSHWGVDQENTLGSHQRCAGVSNIGLLKQRCTHRQPYICHMF</sequence>
<evidence type="ECO:0000259" key="3">
    <source>
        <dbReference type="PROSITE" id="PS50041"/>
    </source>
</evidence>
<dbReference type="CDD" id="cd00037">
    <property type="entry name" value="CLECT"/>
    <property type="match status" value="1"/>
</dbReference>
<dbReference type="EMBL" id="QCYY01002301">
    <property type="protein sequence ID" value="ROT71392.1"/>
    <property type="molecule type" value="Genomic_DNA"/>
</dbReference>
<proteinExistence type="predicted"/>
<dbReference type="PROSITE" id="PS50041">
    <property type="entry name" value="C_TYPE_LECTIN_2"/>
    <property type="match status" value="1"/>
</dbReference>
<comment type="caution">
    <text evidence="4">The sequence shown here is derived from an EMBL/GenBank/DDBJ whole genome shotgun (WGS) entry which is preliminary data.</text>
</comment>
<dbReference type="SUPFAM" id="SSF57997">
    <property type="entry name" value="Tropomyosin"/>
    <property type="match status" value="1"/>
</dbReference>
<dbReference type="InterPro" id="IPR001304">
    <property type="entry name" value="C-type_lectin-like"/>
</dbReference>
<dbReference type="GO" id="GO:0030246">
    <property type="term" value="F:carbohydrate binding"/>
    <property type="evidence" value="ECO:0007669"/>
    <property type="project" value="UniProtKB-KW"/>
</dbReference>
<keyword evidence="5" id="KW-1185">Reference proteome</keyword>
<dbReference type="SUPFAM" id="SSF56436">
    <property type="entry name" value="C-type lectin-like"/>
    <property type="match status" value="1"/>
</dbReference>
<dbReference type="Pfam" id="PF00059">
    <property type="entry name" value="Lectin_C"/>
    <property type="match status" value="1"/>
</dbReference>